<accession>A0ABV0B6F9</accession>
<proteinExistence type="predicted"/>
<evidence type="ECO:0000313" key="2">
    <source>
        <dbReference type="Proteomes" id="UP001427805"/>
    </source>
</evidence>
<gene>
    <name evidence="1" type="ORF">TPR58_08240</name>
</gene>
<evidence type="ECO:0000313" key="1">
    <source>
        <dbReference type="EMBL" id="MEN3747154.1"/>
    </source>
</evidence>
<evidence type="ECO:0008006" key="3">
    <source>
        <dbReference type="Google" id="ProtNLM"/>
    </source>
</evidence>
<sequence length="128" mass="14198">MTHTVSHGVQVDLDRLFVDVRLSGLVTPEDAGWIGEEVRAAIRSLGDKVGRHVTLYDASGVQVVPPATVELLKQTFDNPQVRALWARKVAFVTNTALARLQAQRLREVRPDLGLFDDRETAIAWLLEG</sequence>
<comment type="caution">
    <text evidence="1">The sequence shown here is derived from an EMBL/GenBank/DDBJ whole genome shotgun (WGS) entry which is preliminary data.</text>
</comment>
<dbReference type="EMBL" id="JBDIZK010000004">
    <property type="protein sequence ID" value="MEN3747154.1"/>
    <property type="molecule type" value="Genomic_DNA"/>
</dbReference>
<protein>
    <recommendedName>
        <fullName evidence="3">STAS/SEC14 domain-containing protein</fullName>
    </recommendedName>
</protein>
<keyword evidence="2" id="KW-1185">Reference proteome</keyword>
<reference evidence="1 2" key="1">
    <citation type="submission" date="2024-05" db="EMBL/GenBank/DDBJ databases">
        <title>Sphingomonas sp. HF-S3 16S ribosomal RNA gene Genome sequencing and assembly.</title>
        <authorList>
            <person name="Lee H."/>
        </authorList>
    </citation>
    <scope>NUCLEOTIDE SEQUENCE [LARGE SCALE GENOMIC DNA]</scope>
    <source>
        <strain evidence="1 2">HF-S3</strain>
    </source>
</reference>
<dbReference type="RefSeq" id="WP_346246153.1">
    <property type="nucleotide sequence ID" value="NZ_JBDIZK010000004.1"/>
</dbReference>
<organism evidence="1 2">
    <name type="scientific">Sphingomonas rustica</name>
    <dbReference type="NCBI Taxonomy" id="3103142"/>
    <lineage>
        <taxon>Bacteria</taxon>
        <taxon>Pseudomonadati</taxon>
        <taxon>Pseudomonadota</taxon>
        <taxon>Alphaproteobacteria</taxon>
        <taxon>Sphingomonadales</taxon>
        <taxon>Sphingomonadaceae</taxon>
        <taxon>Sphingomonas</taxon>
    </lineage>
</organism>
<name>A0ABV0B6F9_9SPHN</name>
<dbReference type="Proteomes" id="UP001427805">
    <property type="component" value="Unassembled WGS sequence"/>
</dbReference>